<evidence type="ECO:0000313" key="6">
    <source>
        <dbReference type="Proteomes" id="UP001148614"/>
    </source>
</evidence>
<feature type="transmembrane region" description="Helical" evidence="3">
    <location>
        <begin position="357"/>
        <end position="378"/>
    </location>
</feature>
<dbReference type="Gene3D" id="1.20.1250.20">
    <property type="entry name" value="MFS general substrate transporter like domains"/>
    <property type="match status" value="2"/>
</dbReference>
<evidence type="ECO:0000256" key="3">
    <source>
        <dbReference type="SAM" id="Phobius"/>
    </source>
</evidence>
<keyword evidence="3" id="KW-0472">Membrane</keyword>
<comment type="caution">
    <text evidence="5">The sequence shown here is derived from an EMBL/GenBank/DDBJ whole genome shotgun (WGS) entry which is preliminary data.</text>
</comment>
<feature type="transmembrane region" description="Helical" evidence="3">
    <location>
        <begin position="228"/>
        <end position="253"/>
    </location>
</feature>
<dbReference type="PROSITE" id="PS50850">
    <property type="entry name" value="MFS"/>
    <property type="match status" value="1"/>
</dbReference>
<feature type="transmembrane region" description="Helical" evidence="3">
    <location>
        <begin position="174"/>
        <end position="193"/>
    </location>
</feature>
<comment type="subcellular location">
    <subcellularLocation>
        <location evidence="1">Membrane</location>
        <topology evidence="1">Multi-pass membrane protein</topology>
    </subcellularLocation>
</comment>
<dbReference type="GO" id="GO:0016020">
    <property type="term" value="C:membrane"/>
    <property type="evidence" value="ECO:0007669"/>
    <property type="project" value="UniProtKB-SubCell"/>
</dbReference>
<keyword evidence="6" id="KW-1185">Reference proteome</keyword>
<evidence type="ECO:0000256" key="2">
    <source>
        <dbReference type="ARBA" id="ARBA00006727"/>
    </source>
</evidence>
<dbReference type="PANTHER" id="PTHR11360">
    <property type="entry name" value="MONOCARBOXYLATE TRANSPORTER"/>
    <property type="match status" value="1"/>
</dbReference>
<sequence>MSTSPSPRERPVEGPIDGTVTAQGRISASLHPHSAALDREDVKAWVQVLGGFLICFNIWGLPNAFGAFQSFYALQYLTDYSSSAISWIGTVQSALLILLGLISGPLADLGYYRMLLYTGTLFTVVGMMLLSLSTQYYQVFLSQGVCVGIGCGLLYVPTLSLVGDTFKASRATAMGVVTSGIALGGVIYTIVFLQLIPNLGFPWTVRIIGFICHREATRLFDASVLRDAPFMCFALAQFFIFLGYLVPLFYIPTYAETVLKTSNSLALYLLVVSQAASLLGRLTASLPAQRFGVMLVWVSCCVISGILCFTWIVSDDLPAFIAFCVLYGYFSGALIALPPSIFPILCPDPGTLGSRMGLSWTSSAISLLVGAPVGGALINTRTANFIGLQIWSGVTLLVGAVFLIALWTMLSRKQQHVLI</sequence>
<dbReference type="InterPro" id="IPR050327">
    <property type="entry name" value="Proton-linked_MCT"/>
</dbReference>
<dbReference type="PANTHER" id="PTHR11360:SF252">
    <property type="entry name" value="MAJOR FACILITATOR SUPERFAMILY (MFS) PROFILE DOMAIN-CONTAINING PROTEIN-RELATED"/>
    <property type="match status" value="1"/>
</dbReference>
<dbReference type="VEuPathDB" id="FungiDB:F4678DRAFT_329992"/>
<feature type="transmembrane region" description="Helical" evidence="3">
    <location>
        <begin position="140"/>
        <end position="162"/>
    </location>
</feature>
<dbReference type="InterPro" id="IPR036259">
    <property type="entry name" value="MFS_trans_sf"/>
</dbReference>
<comment type="similarity">
    <text evidence="2">Belongs to the major facilitator superfamily. Monocarboxylate porter (TC 2.A.1.13) family.</text>
</comment>
<accession>A0A9W8TIR6</accession>
<keyword evidence="3" id="KW-0812">Transmembrane</keyword>
<evidence type="ECO:0000313" key="5">
    <source>
        <dbReference type="EMBL" id="KAJ3563241.1"/>
    </source>
</evidence>
<dbReference type="AlphaFoldDB" id="A0A9W8TIR6"/>
<keyword evidence="3" id="KW-1133">Transmembrane helix</keyword>
<evidence type="ECO:0000259" key="4">
    <source>
        <dbReference type="PROSITE" id="PS50850"/>
    </source>
</evidence>
<organism evidence="5 6">
    <name type="scientific">Xylaria arbuscula</name>
    <dbReference type="NCBI Taxonomy" id="114810"/>
    <lineage>
        <taxon>Eukaryota</taxon>
        <taxon>Fungi</taxon>
        <taxon>Dikarya</taxon>
        <taxon>Ascomycota</taxon>
        <taxon>Pezizomycotina</taxon>
        <taxon>Sordariomycetes</taxon>
        <taxon>Xylariomycetidae</taxon>
        <taxon>Xylariales</taxon>
        <taxon>Xylariaceae</taxon>
        <taxon>Xylaria</taxon>
    </lineage>
</organism>
<dbReference type="Proteomes" id="UP001148614">
    <property type="component" value="Unassembled WGS sequence"/>
</dbReference>
<protein>
    <recommendedName>
        <fullName evidence="4">Major facilitator superfamily (MFS) profile domain-containing protein</fullName>
    </recommendedName>
</protein>
<feature type="transmembrane region" description="Helical" evidence="3">
    <location>
        <begin position="265"/>
        <end position="284"/>
    </location>
</feature>
<dbReference type="EMBL" id="JANPWZ010001788">
    <property type="protein sequence ID" value="KAJ3563241.1"/>
    <property type="molecule type" value="Genomic_DNA"/>
</dbReference>
<dbReference type="Pfam" id="PF07690">
    <property type="entry name" value="MFS_1"/>
    <property type="match status" value="1"/>
</dbReference>
<feature type="transmembrane region" description="Helical" evidence="3">
    <location>
        <begin position="390"/>
        <end position="410"/>
    </location>
</feature>
<evidence type="ECO:0000256" key="1">
    <source>
        <dbReference type="ARBA" id="ARBA00004141"/>
    </source>
</evidence>
<feature type="transmembrane region" description="Helical" evidence="3">
    <location>
        <begin position="114"/>
        <end position="134"/>
    </location>
</feature>
<feature type="transmembrane region" description="Helical" evidence="3">
    <location>
        <begin position="84"/>
        <end position="102"/>
    </location>
</feature>
<feature type="domain" description="Major facilitator superfamily (MFS) profile" evidence="4">
    <location>
        <begin position="229"/>
        <end position="419"/>
    </location>
</feature>
<feature type="transmembrane region" description="Helical" evidence="3">
    <location>
        <begin position="291"/>
        <end position="313"/>
    </location>
</feature>
<proteinExistence type="inferred from homology"/>
<reference evidence="5" key="1">
    <citation type="submission" date="2022-07" db="EMBL/GenBank/DDBJ databases">
        <title>Genome Sequence of Xylaria arbuscula.</title>
        <authorList>
            <person name="Buettner E."/>
        </authorList>
    </citation>
    <scope>NUCLEOTIDE SEQUENCE</scope>
    <source>
        <strain evidence="5">VT107</strain>
    </source>
</reference>
<name>A0A9W8TIR6_9PEZI</name>
<dbReference type="SUPFAM" id="SSF103473">
    <property type="entry name" value="MFS general substrate transporter"/>
    <property type="match status" value="1"/>
</dbReference>
<dbReference type="GO" id="GO:0022857">
    <property type="term" value="F:transmembrane transporter activity"/>
    <property type="evidence" value="ECO:0007669"/>
    <property type="project" value="InterPro"/>
</dbReference>
<dbReference type="InterPro" id="IPR020846">
    <property type="entry name" value="MFS_dom"/>
</dbReference>
<gene>
    <name evidence="5" type="ORF">NPX13_g8269</name>
</gene>
<feature type="transmembrane region" description="Helical" evidence="3">
    <location>
        <begin position="319"/>
        <end position="345"/>
    </location>
</feature>
<dbReference type="InterPro" id="IPR011701">
    <property type="entry name" value="MFS"/>
</dbReference>
<feature type="transmembrane region" description="Helical" evidence="3">
    <location>
        <begin position="48"/>
        <end position="72"/>
    </location>
</feature>